<dbReference type="Proteomes" id="UP000002630">
    <property type="component" value="Unassembled WGS sequence"/>
</dbReference>
<organism evidence="2 3">
    <name type="scientific">Ectocarpus siliculosus</name>
    <name type="common">Brown alga</name>
    <name type="synonym">Conferva siliculosa</name>
    <dbReference type="NCBI Taxonomy" id="2880"/>
    <lineage>
        <taxon>Eukaryota</taxon>
        <taxon>Sar</taxon>
        <taxon>Stramenopiles</taxon>
        <taxon>Ochrophyta</taxon>
        <taxon>PX clade</taxon>
        <taxon>Phaeophyceae</taxon>
        <taxon>Ectocarpales</taxon>
        <taxon>Ectocarpaceae</taxon>
        <taxon>Ectocarpus</taxon>
    </lineage>
</organism>
<accession>D8LK83</accession>
<reference evidence="2 3" key="1">
    <citation type="journal article" date="2010" name="Nature">
        <title>The Ectocarpus genome and the independent evolution of multicellularity in brown algae.</title>
        <authorList>
            <person name="Cock J.M."/>
            <person name="Sterck L."/>
            <person name="Rouze P."/>
            <person name="Scornet D."/>
            <person name="Allen A.E."/>
            <person name="Amoutzias G."/>
            <person name="Anthouard V."/>
            <person name="Artiguenave F."/>
            <person name="Aury J.M."/>
            <person name="Badger J.H."/>
            <person name="Beszteri B."/>
            <person name="Billiau K."/>
            <person name="Bonnet E."/>
            <person name="Bothwell J.H."/>
            <person name="Bowler C."/>
            <person name="Boyen C."/>
            <person name="Brownlee C."/>
            <person name="Carrano C.J."/>
            <person name="Charrier B."/>
            <person name="Cho G.Y."/>
            <person name="Coelho S.M."/>
            <person name="Collen J."/>
            <person name="Corre E."/>
            <person name="Da Silva C."/>
            <person name="Delage L."/>
            <person name="Delaroque N."/>
            <person name="Dittami S.M."/>
            <person name="Doulbeau S."/>
            <person name="Elias M."/>
            <person name="Farnham G."/>
            <person name="Gachon C.M."/>
            <person name="Gschloessl B."/>
            <person name="Heesch S."/>
            <person name="Jabbari K."/>
            <person name="Jubin C."/>
            <person name="Kawai H."/>
            <person name="Kimura K."/>
            <person name="Kloareg B."/>
            <person name="Kupper F.C."/>
            <person name="Lang D."/>
            <person name="Le Bail A."/>
            <person name="Leblanc C."/>
            <person name="Lerouge P."/>
            <person name="Lohr M."/>
            <person name="Lopez P.J."/>
            <person name="Martens C."/>
            <person name="Maumus F."/>
            <person name="Michel G."/>
            <person name="Miranda-Saavedra D."/>
            <person name="Morales J."/>
            <person name="Moreau H."/>
            <person name="Motomura T."/>
            <person name="Nagasato C."/>
            <person name="Napoli C.A."/>
            <person name="Nelson D.R."/>
            <person name="Nyvall-Collen P."/>
            <person name="Peters A.F."/>
            <person name="Pommier C."/>
            <person name="Potin P."/>
            <person name="Poulain J."/>
            <person name="Quesneville H."/>
            <person name="Read B."/>
            <person name="Rensing S.A."/>
            <person name="Ritter A."/>
            <person name="Rousvoal S."/>
            <person name="Samanta M."/>
            <person name="Samson G."/>
            <person name="Schroeder D.C."/>
            <person name="Segurens B."/>
            <person name="Strittmatter M."/>
            <person name="Tonon T."/>
            <person name="Tregear J.W."/>
            <person name="Valentin K."/>
            <person name="von Dassow P."/>
            <person name="Yamagishi T."/>
            <person name="Van de Peer Y."/>
            <person name="Wincker P."/>
        </authorList>
    </citation>
    <scope>NUCLEOTIDE SEQUENCE [LARGE SCALE GENOMIC DNA]</scope>
    <source>
        <strain evidence="3">Ec32 / CCAP1310/4</strain>
    </source>
</reference>
<sequence>MTRAGQEKSCQDMPLDSSTEVARVEGKHGRPRKDGRFVFRVSTGTPRGLKNKAWELDAGSSAALDMWMSVLEGVTTRDTQKEALFSGDTPRAGNPGDSFKFSMELGPFTFAPTPAFRGDSISVDDYPLIPGQFLSTAPVVNSANLEVTEVGDLILRQGDIPAYPTDHKPLWAHRVTGSVGGTANWRLGCALEVWWDRATNGGEDMGVPVHLAVKNGRWRVGRGWMCTLGRSPRVAGGWRVHLPWDSHGKALKAASLQLCDGSAVMATEDGHILWSSSPSP</sequence>
<dbReference type="EMBL" id="FN649760">
    <property type="protein sequence ID" value="CBN79617.1"/>
    <property type="molecule type" value="Genomic_DNA"/>
</dbReference>
<feature type="region of interest" description="Disordered" evidence="1">
    <location>
        <begin position="1"/>
        <end position="33"/>
    </location>
</feature>
<dbReference type="OrthoDB" id="10310374at2759"/>
<keyword evidence="3" id="KW-1185">Reference proteome</keyword>
<gene>
    <name evidence="2" type="ORF">Esi_0283_0004</name>
</gene>
<dbReference type="InParanoid" id="D8LK83"/>
<feature type="compositionally biased region" description="Basic and acidic residues" evidence="1">
    <location>
        <begin position="1"/>
        <end position="10"/>
    </location>
</feature>
<name>D8LK83_ECTSI</name>
<evidence type="ECO:0000256" key="1">
    <source>
        <dbReference type="SAM" id="MobiDB-lite"/>
    </source>
</evidence>
<dbReference type="AlphaFoldDB" id="D8LK83"/>
<evidence type="ECO:0000313" key="2">
    <source>
        <dbReference type="EMBL" id="CBN79617.1"/>
    </source>
</evidence>
<evidence type="ECO:0000313" key="3">
    <source>
        <dbReference type="Proteomes" id="UP000002630"/>
    </source>
</evidence>
<feature type="compositionally biased region" description="Basic and acidic residues" evidence="1">
    <location>
        <begin position="22"/>
        <end position="33"/>
    </location>
</feature>
<proteinExistence type="predicted"/>
<protein>
    <submittedName>
        <fullName evidence="2">Uncharacterized protein</fullName>
    </submittedName>
</protein>